<evidence type="ECO:0000313" key="1">
    <source>
        <dbReference type="EMBL" id="MDZ5479996.1"/>
    </source>
</evidence>
<accession>A0AAW9JDF6</accession>
<comment type="caution">
    <text evidence="1">The sequence shown here is derived from an EMBL/GenBank/DDBJ whole genome shotgun (WGS) entry which is preliminary data.</text>
</comment>
<dbReference type="Proteomes" id="UP001292252">
    <property type="component" value="Unassembled WGS sequence"/>
</dbReference>
<organism evidence="1 2">
    <name type="scientific">Bacillus thuringiensis</name>
    <dbReference type="NCBI Taxonomy" id="1428"/>
    <lineage>
        <taxon>Bacteria</taxon>
        <taxon>Bacillati</taxon>
        <taxon>Bacillota</taxon>
        <taxon>Bacilli</taxon>
        <taxon>Bacillales</taxon>
        <taxon>Bacillaceae</taxon>
        <taxon>Bacillus</taxon>
        <taxon>Bacillus cereus group</taxon>
    </lineage>
</organism>
<dbReference type="AlphaFoldDB" id="A0AAW9JDF6"/>
<sequence>MLISKKEAAIYSFKPYEECPCESGKKYKFCCYEKGKSFNKEKLKYTPGRIIFEAQKMFRETDFETCFAFNKDECSTSIIGAHSLQNNGVLDKIATDNHVYHLTDEITNNLPTLKFNKIGKNQASKFNGFCKYHDKYYFSCIEDEEYIGTEEQNFWFAFRAFCFELHRKERFSRNFPKLFEKHPYATREVQVQLKYRTCKLDLKDKEIEYARFRDIYENSSYNKLESFTRVLPYRVSFTGTTAVAVNVDISGEKAADIYNYDEKVFIPSLYISVIPRENTSLIIVSRHVDDICYKDLMKKLRQTQNDELLFKYISFCLAEYSENVYFSPTLIDKLSSPEKKIIIAAFSSSLNADPSIRLHSLLKGFKLNLFNLR</sequence>
<evidence type="ECO:0000313" key="2">
    <source>
        <dbReference type="Proteomes" id="UP001292252"/>
    </source>
</evidence>
<dbReference type="EMBL" id="JAXOTW010000025">
    <property type="protein sequence ID" value="MDZ5479996.1"/>
    <property type="molecule type" value="Genomic_DNA"/>
</dbReference>
<reference evidence="1" key="1">
    <citation type="submission" date="2023-12" db="EMBL/GenBank/DDBJ databases">
        <title>Genome sequence of Bacillus thuringiensis strain SS10.</title>
        <authorList>
            <person name="Rouis S."/>
        </authorList>
    </citation>
    <scope>NUCLEOTIDE SEQUENCE</scope>
    <source>
        <strain evidence="1">SS10</strain>
    </source>
</reference>
<proteinExistence type="predicted"/>
<name>A0AAW9JDF6_BACTU</name>
<dbReference type="RefSeq" id="WP_098772717.1">
    <property type="nucleotide sequence ID" value="NZ_JAXOTW010000025.1"/>
</dbReference>
<gene>
    <name evidence="1" type="ORF">U2F49_27935</name>
</gene>
<protein>
    <submittedName>
        <fullName evidence="1">SEC-C domain-containing protein</fullName>
    </submittedName>
</protein>